<evidence type="ECO:0000256" key="3">
    <source>
        <dbReference type="ARBA" id="ARBA00022692"/>
    </source>
</evidence>
<proteinExistence type="predicted"/>
<dbReference type="EMBL" id="JAFBEE010000018">
    <property type="protein sequence ID" value="MBM7615824.1"/>
    <property type="molecule type" value="Genomic_DNA"/>
</dbReference>
<dbReference type="Pfam" id="PF00482">
    <property type="entry name" value="T2SSF"/>
    <property type="match status" value="1"/>
</dbReference>
<dbReference type="PANTHER" id="PTHR35007:SF2">
    <property type="entry name" value="PILUS ASSEMBLE PROTEIN"/>
    <property type="match status" value="1"/>
</dbReference>
<keyword evidence="2" id="KW-1003">Cell membrane</keyword>
<keyword evidence="3 6" id="KW-0812">Transmembrane</keyword>
<comment type="subcellular location">
    <subcellularLocation>
        <location evidence="1">Cell membrane</location>
        <topology evidence="1">Multi-pass membrane protein</topology>
    </subcellularLocation>
</comment>
<evidence type="ECO:0000256" key="4">
    <source>
        <dbReference type="ARBA" id="ARBA00022989"/>
    </source>
</evidence>
<sequence>MVLKVWLVMNLVVLILLYFLSKGKYEDIFNQLDEKIYPLKRFLGMGHYLMKQIDYQYNTGYDQRMILLFNQIHGGKEGREYIEVHWANQVTLTLLVVLLFAFFAVILEEISTEFIFFSILAIVGVIFALNNEVQQQFKKRQLEIKLDFTVFLSRLILLMNAGLNVSKAWERIVAEQVRDRPLYKELRVTIHEIRNGKSEEEAYEDFANRCRNPEIFKFVSLIIQNLKKGNEETISMLRLLTTECWESRKNTAKVLGEEASTKLLIPMMIMFAAILLIVMTPAVLALRMM</sequence>
<dbReference type="Proteomes" id="UP001314796">
    <property type="component" value="Unassembled WGS sequence"/>
</dbReference>
<feature type="transmembrane region" description="Helical" evidence="6">
    <location>
        <begin position="113"/>
        <end position="130"/>
    </location>
</feature>
<keyword evidence="9" id="KW-1185">Reference proteome</keyword>
<accession>A0ABS2NS85</accession>
<evidence type="ECO:0000313" key="8">
    <source>
        <dbReference type="EMBL" id="MBM7615824.1"/>
    </source>
</evidence>
<evidence type="ECO:0000256" key="2">
    <source>
        <dbReference type="ARBA" id="ARBA00022475"/>
    </source>
</evidence>
<evidence type="ECO:0000256" key="5">
    <source>
        <dbReference type="ARBA" id="ARBA00023136"/>
    </source>
</evidence>
<keyword evidence="4 6" id="KW-1133">Transmembrane helix</keyword>
<organism evidence="8 9">
    <name type="scientific">Alkaliphilus hydrothermalis</name>
    <dbReference type="NCBI Taxonomy" id="1482730"/>
    <lineage>
        <taxon>Bacteria</taxon>
        <taxon>Bacillati</taxon>
        <taxon>Bacillota</taxon>
        <taxon>Clostridia</taxon>
        <taxon>Peptostreptococcales</taxon>
        <taxon>Natronincolaceae</taxon>
        <taxon>Alkaliphilus</taxon>
    </lineage>
</organism>
<dbReference type="Gene3D" id="1.20.81.30">
    <property type="entry name" value="Type II secretion system (T2SS), domain F"/>
    <property type="match status" value="1"/>
</dbReference>
<dbReference type="InterPro" id="IPR042094">
    <property type="entry name" value="T2SS_GspF_sf"/>
</dbReference>
<evidence type="ECO:0000259" key="7">
    <source>
        <dbReference type="Pfam" id="PF00482"/>
    </source>
</evidence>
<name>A0ABS2NS85_9FIRM</name>
<feature type="transmembrane region" description="Helical" evidence="6">
    <location>
        <begin position="6"/>
        <end position="21"/>
    </location>
</feature>
<feature type="transmembrane region" description="Helical" evidence="6">
    <location>
        <begin position="263"/>
        <end position="286"/>
    </location>
</feature>
<protein>
    <submittedName>
        <fullName evidence="8">Tight adherence protein C</fullName>
    </submittedName>
</protein>
<gene>
    <name evidence="8" type="ORF">JOC73_002398</name>
</gene>
<reference evidence="8 9" key="1">
    <citation type="submission" date="2021-01" db="EMBL/GenBank/DDBJ databases">
        <title>Genomic Encyclopedia of Type Strains, Phase IV (KMG-IV): sequencing the most valuable type-strain genomes for metagenomic binning, comparative biology and taxonomic classification.</title>
        <authorList>
            <person name="Goeker M."/>
        </authorList>
    </citation>
    <scope>NUCLEOTIDE SEQUENCE [LARGE SCALE GENOMIC DNA]</scope>
    <source>
        <strain evidence="8 9">DSM 25890</strain>
    </source>
</reference>
<comment type="caution">
    <text evidence="8">The sequence shown here is derived from an EMBL/GenBank/DDBJ whole genome shotgun (WGS) entry which is preliminary data.</text>
</comment>
<keyword evidence="5 6" id="KW-0472">Membrane</keyword>
<evidence type="ECO:0000256" key="6">
    <source>
        <dbReference type="SAM" id="Phobius"/>
    </source>
</evidence>
<evidence type="ECO:0000256" key="1">
    <source>
        <dbReference type="ARBA" id="ARBA00004651"/>
    </source>
</evidence>
<feature type="transmembrane region" description="Helical" evidence="6">
    <location>
        <begin position="86"/>
        <end position="107"/>
    </location>
</feature>
<evidence type="ECO:0000313" key="9">
    <source>
        <dbReference type="Proteomes" id="UP001314796"/>
    </source>
</evidence>
<feature type="domain" description="Type II secretion system protein GspF" evidence="7">
    <location>
        <begin position="151"/>
        <end position="281"/>
    </location>
</feature>
<dbReference type="PANTHER" id="PTHR35007">
    <property type="entry name" value="INTEGRAL MEMBRANE PROTEIN-RELATED"/>
    <property type="match status" value="1"/>
</dbReference>
<dbReference type="InterPro" id="IPR018076">
    <property type="entry name" value="T2SS_GspF_dom"/>
</dbReference>